<comment type="subcellular location">
    <subcellularLocation>
        <location evidence="1">Cell envelope</location>
    </subcellularLocation>
</comment>
<dbReference type="InterPro" id="IPR042229">
    <property type="entry name" value="Listeria/Bacterioides_rpt_sf"/>
</dbReference>
<dbReference type="InterPro" id="IPR035940">
    <property type="entry name" value="CAP_sf"/>
</dbReference>
<accession>A0A2N3QGU4</accession>
<feature type="signal peptide" evidence="2">
    <location>
        <begin position="1"/>
        <end position="26"/>
    </location>
</feature>
<dbReference type="InterPro" id="IPR008964">
    <property type="entry name" value="Invasin/intimin_cell_adhesion"/>
</dbReference>
<feature type="chain" id="PRO_5014962922" evidence="2">
    <location>
        <begin position="27"/>
        <end position="701"/>
    </location>
</feature>
<dbReference type="SUPFAM" id="SSF49373">
    <property type="entry name" value="Invasin/intimin cell-adhesion fragments"/>
    <property type="match status" value="1"/>
</dbReference>
<dbReference type="NCBIfam" id="TIGR02543">
    <property type="entry name" value="List_Bact_rpt"/>
    <property type="match status" value="1"/>
</dbReference>
<evidence type="ECO:0000256" key="1">
    <source>
        <dbReference type="ARBA" id="ARBA00004196"/>
    </source>
</evidence>
<dbReference type="RefSeq" id="WP_180327526.1">
    <property type="nucleotide sequence ID" value="NZ_PCGZ01000006.1"/>
</dbReference>
<organism evidence="4 5">
    <name type="scientific">Bifidobacterium pseudolongum subsp. globosum</name>
    <dbReference type="NCBI Taxonomy" id="1690"/>
    <lineage>
        <taxon>Bacteria</taxon>
        <taxon>Bacillati</taxon>
        <taxon>Actinomycetota</taxon>
        <taxon>Actinomycetes</taxon>
        <taxon>Bifidobacteriales</taxon>
        <taxon>Bifidobacteriaceae</taxon>
        <taxon>Bifidobacterium</taxon>
    </lineage>
</organism>
<dbReference type="Pfam" id="PF00395">
    <property type="entry name" value="SLH"/>
    <property type="match status" value="1"/>
</dbReference>
<reference evidence="4 5" key="1">
    <citation type="submission" date="2017-10" db="EMBL/GenBank/DDBJ databases">
        <title>Bifidobacterium genomics.</title>
        <authorList>
            <person name="Lugli G.A."/>
            <person name="Milani C."/>
            <person name="Mancabelli L."/>
        </authorList>
    </citation>
    <scope>NUCLEOTIDE SEQUENCE [LARGE SCALE GENOMIC DNA]</scope>
    <source>
        <strain evidence="4 5">1524B</strain>
    </source>
</reference>
<evidence type="ECO:0000313" key="4">
    <source>
        <dbReference type="EMBL" id="PKU90478.1"/>
    </source>
</evidence>
<protein>
    <submittedName>
        <fullName evidence="4">Internalin</fullName>
    </submittedName>
</protein>
<feature type="domain" description="SLH" evidence="3">
    <location>
        <begin position="639"/>
        <end position="701"/>
    </location>
</feature>
<evidence type="ECO:0000313" key="5">
    <source>
        <dbReference type="Proteomes" id="UP000233730"/>
    </source>
</evidence>
<dbReference type="Gene3D" id="2.60.40.1080">
    <property type="match status" value="1"/>
</dbReference>
<comment type="caution">
    <text evidence="4">The sequence shown here is derived from an EMBL/GenBank/DDBJ whole genome shotgun (WGS) entry which is preliminary data.</text>
</comment>
<dbReference type="InterPro" id="IPR001119">
    <property type="entry name" value="SLH_dom"/>
</dbReference>
<proteinExistence type="predicted"/>
<dbReference type="InterPro" id="IPR003343">
    <property type="entry name" value="Big_2"/>
</dbReference>
<evidence type="ECO:0000256" key="2">
    <source>
        <dbReference type="SAM" id="SignalP"/>
    </source>
</evidence>
<dbReference type="Gene3D" id="3.40.33.10">
    <property type="entry name" value="CAP"/>
    <property type="match status" value="1"/>
</dbReference>
<gene>
    <name evidence="4" type="ORF">CQR46_1122</name>
</gene>
<dbReference type="Gene3D" id="2.60.40.4270">
    <property type="entry name" value="Listeria-Bacteroides repeat domain"/>
    <property type="match status" value="2"/>
</dbReference>
<dbReference type="AlphaFoldDB" id="A0A2N3QGU4"/>
<evidence type="ECO:0000259" key="3">
    <source>
        <dbReference type="PROSITE" id="PS51272"/>
    </source>
</evidence>
<sequence length="701" mass="75425">MRRIQRNVAVVAVLAVLGTGVPAAHAQEALTLDGPVAATLSAPAPVADVSRAVGGTTSVSLGEGGTTVFTRDTVDQRAVYAQALNGVIAWRKDALADADIKLPYNGTYLTVPEYLQEIGMPESEYLSPQWSNALELIALQRAIEAYDYDLGHTRPNGDSCWTAQYNGIGSWGEILAWGPPTMRGAIDLWASEKADYLKELNNEPHGATGHYVALITPENRYYGFAGASGMRYGTTWSGEMASTLQGSQTATNLKGTYEFSVNVSVDKLAQGVSVELPSQLKMGQRAQAKAKLAYMGGRYELRGGWTSSNPAVLSVDANGTVTAHNEGTARITISAQGQSFSASVQVSAVSLAFNANGGSGSTQAVKGAVGAKVTVPVNTFSRTGHTFTGWNTKANGTGTAYKPGAQYTLGSSDATLYAQWKLNTYTVQFDGNGASTSVAPVQVQHGKTIAQPDTPMNIGRAFAGWYTARTGGSRFDFKTPVTGNMTLYARWNRMVFADVRQEGQKDPTPHATDIQWLADNGISGGWLEANGTYTFRGMDTVKRQDMAAFLRREAVRRGVGDAATWKPSTADWERFKDVNSKTPHAEDILWLAHAGISTGWKEANGSYTFRGMDTVKRQDMAAFLKRLADKAGKANGVKPKTDFTDVSDRTPHAAEVRWLGGSGISTGYRNADGTWRFEGMTSVYRQDMAAFLHRLDNQLGK</sequence>
<dbReference type="Proteomes" id="UP000233730">
    <property type="component" value="Unassembled WGS sequence"/>
</dbReference>
<dbReference type="GO" id="GO:0030313">
    <property type="term" value="C:cell envelope"/>
    <property type="evidence" value="ECO:0007669"/>
    <property type="project" value="UniProtKB-SubCell"/>
</dbReference>
<dbReference type="InterPro" id="IPR013378">
    <property type="entry name" value="InlB-like_B-rpt"/>
</dbReference>
<feature type="domain" description="SLH" evidence="3">
    <location>
        <begin position="571"/>
        <end position="638"/>
    </location>
</feature>
<name>A0A2N3QGU4_9BIFI</name>
<dbReference type="Pfam" id="PF02368">
    <property type="entry name" value="Big_2"/>
    <property type="match status" value="1"/>
</dbReference>
<dbReference type="SUPFAM" id="SSF55797">
    <property type="entry name" value="PR-1-like"/>
    <property type="match status" value="1"/>
</dbReference>
<dbReference type="PROSITE" id="PS51272">
    <property type="entry name" value="SLH"/>
    <property type="match status" value="2"/>
</dbReference>
<dbReference type="EMBL" id="PCGZ01000006">
    <property type="protein sequence ID" value="PKU90478.1"/>
    <property type="molecule type" value="Genomic_DNA"/>
</dbReference>
<dbReference type="Pfam" id="PF09479">
    <property type="entry name" value="Flg_new"/>
    <property type="match status" value="2"/>
</dbReference>
<keyword evidence="2" id="KW-0732">Signal</keyword>